<evidence type="ECO:0000256" key="1">
    <source>
        <dbReference type="ARBA" id="ARBA00038310"/>
    </source>
</evidence>
<reference evidence="4" key="1">
    <citation type="submission" date="2018-09" db="EMBL/GenBank/DDBJ databases">
        <authorList>
            <person name="Zhu H."/>
        </authorList>
    </citation>
    <scope>NUCLEOTIDE SEQUENCE [LARGE SCALE GENOMIC DNA]</scope>
    <source>
        <strain evidence="4">K1S02-23</strain>
    </source>
</reference>
<dbReference type="AlphaFoldDB" id="A0A3A3GLU5"/>
<evidence type="ECO:0000259" key="2">
    <source>
        <dbReference type="Pfam" id="PF04909"/>
    </source>
</evidence>
<dbReference type="Proteomes" id="UP000266327">
    <property type="component" value="Unassembled WGS sequence"/>
</dbReference>
<accession>A0A3A3GLU5</accession>
<keyword evidence="3" id="KW-0378">Hydrolase</keyword>
<protein>
    <submittedName>
        <fullName evidence="3">Amidohydrolase</fullName>
    </submittedName>
</protein>
<comment type="similarity">
    <text evidence="1">Belongs to the metallo-dependent hydrolases superfamily.</text>
</comment>
<dbReference type="PANTHER" id="PTHR43569:SF1">
    <property type="entry name" value="BLL3371 PROTEIN"/>
    <property type="match status" value="1"/>
</dbReference>
<dbReference type="RefSeq" id="WP_119786751.1">
    <property type="nucleotide sequence ID" value="NZ_QYUQ01000002.1"/>
</dbReference>
<feature type="domain" description="Amidohydrolase-related" evidence="2">
    <location>
        <begin position="27"/>
        <end position="336"/>
    </location>
</feature>
<dbReference type="Pfam" id="PF04909">
    <property type="entry name" value="Amidohydro_2"/>
    <property type="match status" value="1"/>
</dbReference>
<comment type="caution">
    <text evidence="3">The sequence shown here is derived from an EMBL/GenBank/DDBJ whole genome shotgun (WGS) entry which is preliminary data.</text>
</comment>
<proteinExistence type="inferred from homology"/>
<dbReference type="OrthoDB" id="9787654at2"/>
<organism evidence="3 4">
    <name type="scientific">Noviherbaspirillum sedimenti</name>
    <dbReference type="NCBI Taxonomy" id="2320865"/>
    <lineage>
        <taxon>Bacteria</taxon>
        <taxon>Pseudomonadati</taxon>
        <taxon>Pseudomonadota</taxon>
        <taxon>Betaproteobacteria</taxon>
        <taxon>Burkholderiales</taxon>
        <taxon>Oxalobacteraceae</taxon>
        <taxon>Noviherbaspirillum</taxon>
    </lineage>
</organism>
<dbReference type="SUPFAM" id="SSF51556">
    <property type="entry name" value="Metallo-dependent hydrolases"/>
    <property type="match status" value="1"/>
</dbReference>
<dbReference type="GO" id="GO:0016787">
    <property type="term" value="F:hydrolase activity"/>
    <property type="evidence" value="ECO:0007669"/>
    <property type="project" value="UniProtKB-KW"/>
</dbReference>
<dbReference type="PANTHER" id="PTHR43569">
    <property type="entry name" value="AMIDOHYDROLASE"/>
    <property type="match status" value="1"/>
</dbReference>
<evidence type="ECO:0000313" key="4">
    <source>
        <dbReference type="Proteomes" id="UP000266327"/>
    </source>
</evidence>
<dbReference type="Gene3D" id="3.20.20.140">
    <property type="entry name" value="Metal-dependent hydrolases"/>
    <property type="match status" value="1"/>
</dbReference>
<sequence length="351" mass="39253">MSKVPPYGKVKEGREEEILDPEIAILDSHHHLFDRPHLRYMQEDYQDDVNAGHKIIGTVYIETQAFARVDGPEELRPVGEVEFANGLANKMTSGVYGPCRVAAAIVGYADMTTGDRVAATLDASIAAAPQRFRGIRQIAIAHPDENALRFLTHRPPPDLLKSPAFRAAYRHLAPRGLSFDATVLHHQLPELAQLADDFPDTLIVLNHAGLAMAMDSGPQAREEGFQLWRRNMKELARRPNVVCKVGGFGTSYWGFGFNERTDPIGFRELSAAWRPYVETAIEAFGANRCMMESNYPNDGRSCGFVPLWNAMKYIVQSYSAEEKTALFRGTAEKFYRVDLSLAETVHEKTRA</sequence>
<dbReference type="InterPro" id="IPR032466">
    <property type="entry name" value="Metal_Hydrolase"/>
</dbReference>
<evidence type="ECO:0000313" key="3">
    <source>
        <dbReference type="EMBL" id="RJG03256.1"/>
    </source>
</evidence>
<keyword evidence="4" id="KW-1185">Reference proteome</keyword>
<dbReference type="InterPro" id="IPR052350">
    <property type="entry name" value="Metallo-dep_Lactonases"/>
</dbReference>
<gene>
    <name evidence="3" type="ORF">D3878_18045</name>
</gene>
<name>A0A3A3GLU5_9BURK</name>
<dbReference type="EMBL" id="QYUQ01000002">
    <property type="protein sequence ID" value="RJG03256.1"/>
    <property type="molecule type" value="Genomic_DNA"/>
</dbReference>
<dbReference type="InterPro" id="IPR006680">
    <property type="entry name" value="Amidohydro-rel"/>
</dbReference>